<keyword evidence="2" id="KW-0695">RNA-directed DNA polymerase</keyword>
<dbReference type="STRING" id="67767.A0A0J7NKG1"/>
<dbReference type="OrthoDB" id="7697131at2759"/>
<feature type="domain" description="Reverse transcriptase" evidence="1">
    <location>
        <begin position="461"/>
        <end position="692"/>
    </location>
</feature>
<name>A0A0J7NKG1_LASNI</name>
<sequence>MEIRILQVNINRSRRALDLLMHQAKELGAGLLLISVPCNIPPAENWYVSQDKSSAIYVDANFNSLRCRLAKQGDKSIAIYCGPYLVVSTYISPNLGLREYDNFLNELSGILSSRVDKVIVAGDFNAKASLWGANITNGRELQVTKWAAEQDLRIVNTGIIPTCVHPQGSLIIDLTWSSPDLLPLISNWHVKEELETLSDHVCICFDVCTGRPRPPPTRTKDRRWNLKKFDRDLFKAALIWGSRNPEVDEVQDLNQSLKELDKLMEEACDAAALRIGPRKPRKKAYWWQESVANLRLLCIRARRLWQRAKRRMRSLVIVNDLGDKYKTARKNLRLEINRLKAKAWQELIETIDRDPWGLPYKLVLGKLRPATPGLSEQLDHDVLSRLLDSLIPRNNLPDPIRDRSDFVWSDNRLVSVEEVINALKKGPLSMTKAPGPDGFRLIIWKRTPEIITRWITHIFNVCLKREEFPCPWKCANLILIPKANNQGTGPLTQDIPKARPICLLNELGKTFERVLSERIQQWQISNPESDVSKYQFGFRKNKSTCDALLTVRGITSTAVKNGGLAFVVSLDIANAFNSIPWRVIRRALRRKGYPLYIRRILDSYFVDRTIRYLDRDGNWNVRNMKAGVPQGSVLGPVLWNIAFDEILDLAEEDERSHILCYADDTLIVVTGRDLRTTQLRASLLVARIIISI</sequence>
<evidence type="ECO:0000313" key="3">
    <source>
        <dbReference type="Proteomes" id="UP000036403"/>
    </source>
</evidence>
<evidence type="ECO:0000259" key="1">
    <source>
        <dbReference type="PROSITE" id="PS50878"/>
    </source>
</evidence>
<dbReference type="Pfam" id="PF14529">
    <property type="entry name" value="Exo_endo_phos_2"/>
    <property type="match status" value="1"/>
</dbReference>
<dbReference type="InterPro" id="IPR005135">
    <property type="entry name" value="Endo/exonuclease/phosphatase"/>
</dbReference>
<proteinExistence type="predicted"/>
<dbReference type="GO" id="GO:0003964">
    <property type="term" value="F:RNA-directed DNA polymerase activity"/>
    <property type="evidence" value="ECO:0007669"/>
    <property type="project" value="UniProtKB-KW"/>
</dbReference>
<keyword evidence="2" id="KW-0808">Transferase</keyword>
<protein>
    <submittedName>
        <fullName evidence="2">Reverse transcriptase</fullName>
    </submittedName>
</protein>
<dbReference type="AlphaFoldDB" id="A0A0J7NKG1"/>
<dbReference type="SUPFAM" id="SSF56672">
    <property type="entry name" value="DNA/RNA polymerases"/>
    <property type="match status" value="1"/>
</dbReference>
<dbReference type="Proteomes" id="UP000036403">
    <property type="component" value="Unassembled WGS sequence"/>
</dbReference>
<keyword evidence="2" id="KW-0548">Nucleotidyltransferase</keyword>
<dbReference type="SUPFAM" id="SSF56219">
    <property type="entry name" value="DNase I-like"/>
    <property type="match status" value="1"/>
</dbReference>
<dbReference type="InterPro" id="IPR043502">
    <property type="entry name" value="DNA/RNA_pol_sf"/>
</dbReference>
<evidence type="ECO:0000313" key="2">
    <source>
        <dbReference type="EMBL" id="KMQ92970.1"/>
    </source>
</evidence>
<dbReference type="Pfam" id="PF00078">
    <property type="entry name" value="RVT_1"/>
    <property type="match status" value="1"/>
</dbReference>
<gene>
    <name evidence="2" type="ORF">RF55_6984</name>
</gene>
<dbReference type="EMBL" id="LBMM01003941">
    <property type="protein sequence ID" value="KMQ92970.1"/>
    <property type="molecule type" value="Genomic_DNA"/>
</dbReference>
<dbReference type="InterPro" id="IPR036691">
    <property type="entry name" value="Endo/exonu/phosph_ase_sf"/>
</dbReference>
<dbReference type="CDD" id="cd01650">
    <property type="entry name" value="RT_nLTR_like"/>
    <property type="match status" value="1"/>
</dbReference>
<comment type="caution">
    <text evidence="2">The sequence shown here is derived from an EMBL/GenBank/DDBJ whole genome shotgun (WGS) entry which is preliminary data.</text>
</comment>
<reference evidence="2 3" key="1">
    <citation type="submission" date="2015-04" db="EMBL/GenBank/DDBJ databases">
        <title>Lasius niger genome sequencing.</title>
        <authorList>
            <person name="Konorov E.A."/>
            <person name="Nikitin M.A."/>
            <person name="Kirill M.V."/>
            <person name="Chang P."/>
        </authorList>
    </citation>
    <scope>NUCLEOTIDE SEQUENCE [LARGE SCALE GENOMIC DNA]</scope>
    <source>
        <tissue evidence="2">Whole</tissue>
    </source>
</reference>
<dbReference type="PROSITE" id="PS50878">
    <property type="entry name" value="RT_POL"/>
    <property type="match status" value="1"/>
</dbReference>
<dbReference type="InterPro" id="IPR000477">
    <property type="entry name" value="RT_dom"/>
</dbReference>
<dbReference type="PANTHER" id="PTHR19446">
    <property type="entry name" value="REVERSE TRANSCRIPTASES"/>
    <property type="match status" value="1"/>
</dbReference>
<dbReference type="CDD" id="cd09077">
    <property type="entry name" value="R1-I-EN"/>
    <property type="match status" value="1"/>
</dbReference>
<organism evidence="2 3">
    <name type="scientific">Lasius niger</name>
    <name type="common">Black garden ant</name>
    <dbReference type="NCBI Taxonomy" id="67767"/>
    <lineage>
        <taxon>Eukaryota</taxon>
        <taxon>Metazoa</taxon>
        <taxon>Ecdysozoa</taxon>
        <taxon>Arthropoda</taxon>
        <taxon>Hexapoda</taxon>
        <taxon>Insecta</taxon>
        <taxon>Pterygota</taxon>
        <taxon>Neoptera</taxon>
        <taxon>Endopterygota</taxon>
        <taxon>Hymenoptera</taxon>
        <taxon>Apocrita</taxon>
        <taxon>Aculeata</taxon>
        <taxon>Formicoidea</taxon>
        <taxon>Formicidae</taxon>
        <taxon>Formicinae</taxon>
        <taxon>Lasius</taxon>
        <taxon>Lasius</taxon>
    </lineage>
</organism>
<dbReference type="PaxDb" id="67767-A0A0J7NKG1"/>
<keyword evidence="3" id="KW-1185">Reference proteome</keyword>
<dbReference type="Gene3D" id="3.60.10.10">
    <property type="entry name" value="Endonuclease/exonuclease/phosphatase"/>
    <property type="match status" value="1"/>
</dbReference>
<accession>A0A0J7NKG1</accession>